<dbReference type="InterPro" id="IPR001867">
    <property type="entry name" value="OmpR/PhoB-type_DNA-bd"/>
</dbReference>
<evidence type="ECO:0000256" key="1">
    <source>
        <dbReference type="ARBA" id="ARBA00005820"/>
    </source>
</evidence>
<dbReference type="SMART" id="SM00028">
    <property type="entry name" value="TPR"/>
    <property type="match status" value="5"/>
</dbReference>
<feature type="domain" description="OmpR/PhoB-type" evidence="8">
    <location>
        <begin position="1"/>
        <end position="93"/>
    </location>
</feature>
<dbReference type="SUPFAM" id="SSF48452">
    <property type="entry name" value="TPR-like"/>
    <property type="match status" value="3"/>
</dbReference>
<protein>
    <submittedName>
        <fullName evidence="9">SARP family transcriptional regulator</fullName>
    </submittedName>
</protein>
<feature type="repeat" description="TPR" evidence="5">
    <location>
        <begin position="883"/>
        <end position="916"/>
    </location>
</feature>
<evidence type="ECO:0000256" key="3">
    <source>
        <dbReference type="ARBA" id="ARBA00023125"/>
    </source>
</evidence>
<dbReference type="PROSITE" id="PS51755">
    <property type="entry name" value="OMPR_PHOB"/>
    <property type="match status" value="1"/>
</dbReference>
<evidence type="ECO:0000256" key="7">
    <source>
        <dbReference type="SAM" id="MobiDB-lite"/>
    </source>
</evidence>
<dbReference type="Pfam" id="PF00486">
    <property type="entry name" value="Trans_reg_C"/>
    <property type="match status" value="1"/>
</dbReference>
<dbReference type="RefSeq" id="WP_203996340.1">
    <property type="nucleotide sequence ID" value="NZ_BOPG01000029.1"/>
</dbReference>
<dbReference type="GO" id="GO:0006355">
    <property type="term" value="P:regulation of DNA-templated transcription"/>
    <property type="evidence" value="ECO:0007669"/>
    <property type="project" value="InterPro"/>
</dbReference>
<reference evidence="9" key="1">
    <citation type="submission" date="2021-01" db="EMBL/GenBank/DDBJ databases">
        <title>Whole genome shotgun sequence of Virgisporangium aurantiacum NBRC 16421.</title>
        <authorList>
            <person name="Komaki H."/>
            <person name="Tamura T."/>
        </authorList>
    </citation>
    <scope>NUCLEOTIDE SEQUENCE</scope>
    <source>
        <strain evidence="9">NBRC 16421</strain>
    </source>
</reference>
<dbReference type="Gene3D" id="3.40.50.300">
    <property type="entry name" value="P-loop containing nucleotide triphosphate hydrolases"/>
    <property type="match status" value="1"/>
</dbReference>
<accession>A0A8J3Z6B6</accession>
<dbReference type="Gene3D" id="1.25.40.10">
    <property type="entry name" value="Tetratricopeptide repeat domain"/>
    <property type="match status" value="2"/>
</dbReference>
<dbReference type="CDD" id="cd15831">
    <property type="entry name" value="BTAD"/>
    <property type="match status" value="1"/>
</dbReference>
<dbReference type="Proteomes" id="UP000612585">
    <property type="component" value="Unassembled WGS sequence"/>
</dbReference>
<evidence type="ECO:0000256" key="2">
    <source>
        <dbReference type="ARBA" id="ARBA00023015"/>
    </source>
</evidence>
<organism evidence="9 10">
    <name type="scientific">Virgisporangium aurantiacum</name>
    <dbReference type="NCBI Taxonomy" id="175570"/>
    <lineage>
        <taxon>Bacteria</taxon>
        <taxon>Bacillati</taxon>
        <taxon>Actinomycetota</taxon>
        <taxon>Actinomycetes</taxon>
        <taxon>Micromonosporales</taxon>
        <taxon>Micromonosporaceae</taxon>
        <taxon>Virgisporangium</taxon>
    </lineage>
</organism>
<keyword evidence="4" id="KW-0804">Transcription</keyword>
<dbReference type="InterPro" id="IPR005158">
    <property type="entry name" value="BTAD"/>
</dbReference>
<comment type="caution">
    <text evidence="9">The sequence shown here is derived from an EMBL/GenBank/DDBJ whole genome shotgun (WGS) entry which is preliminary data.</text>
</comment>
<dbReference type="InterPro" id="IPR051677">
    <property type="entry name" value="AfsR-DnrI-RedD_regulator"/>
</dbReference>
<dbReference type="InterPro" id="IPR036388">
    <property type="entry name" value="WH-like_DNA-bd_sf"/>
</dbReference>
<evidence type="ECO:0000313" key="10">
    <source>
        <dbReference type="Proteomes" id="UP000612585"/>
    </source>
</evidence>
<proteinExistence type="inferred from homology"/>
<dbReference type="PRINTS" id="PR00364">
    <property type="entry name" value="DISEASERSIST"/>
</dbReference>
<feature type="DNA-binding region" description="OmpR/PhoB-type" evidence="6">
    <location>
        <begin position="1"/>
        <end position="93"/>
    </location>
</feature>
<evidence type="ECO:0000313" key="9">
    <source>
        <dbReference type="EMBL" id="GIJ57202.1"/>
    </source>
</evidence>
<dbReference type="InterPro" id="IPR019734">
    <property type="entry name" value="TPR_rpt"/>
</dbReference>
<dbReference type="PANTHER" id="PTHR35807">
    <property type="entry name" value="TRANSCRIPTIONAL REGULATOR REDD-RELATED"/>
    <property type="match status" value="1"/>
</dbReference>
<keyword evidence="2" id="KW-0805">Transcription regulation</keyword>
<dbReference type="AlphaFoldDB" id="A0A8J3Z6B6"/>
<dbReference type="InterPro" id="IPR016032">
    <property type="entry name" value="Sig_transdc_resp-reg_C-effctor"/>
</dbReference>
<evidence type="ECO:0000256" key="4">
    <source>
        <dbReference type="ARBA" id="ARBA00023163"/>
    </source>
</evidence>
<dbReference type="SMART" id="SM01043">
    <property type="entry name" value="BTAD"/>
    <property type="match status" value="1"/>
</dbReference>
<name>A0A8J3Z6B6_9ACTN</name>
<sequence length="932" mass="100608">MQEHRVLGSVDLVVDGADVDLGPPRQRCVLAALYLSHGEPLSAARLIERVWGEEQPLRADEVLHTYVSRLRRILRRHITHPIERDAHGYRLAIDRDLIDCWRFQRLLAAGRDAAAQDAAGAAELYRHALALWRGEALTGVSGSWAARARDHLERLRLAAWSEYFDLELRAGRHADVVDELTALTESNPDSEPLVAQLMLALCRTGRRAEALTAYRRLRTATVELHGLEPGEKVRALKAAILRDDPDLHRTGAPPRRPAAADAPVPAQLPLDPVGFVGRRAGLAWLDEVAASSARHPTSVVIAALSGAAGTGKTTLAVHWGHRVTDRFPDGQLCINLRGFDPAGPALAPSDAIRRFLDALGVPPSRIPSSVEAQADLYRSLLAGRRMLVLLDNARDAQHARPLLPGAPGCVVVVTSRDQLAGLVATDGARPLPIGPMTAVEARQLLTARLGPARTGTEPRAVDDIVDGCARLPLALAIAAARALVQPDLPLSTLAAELGDRRHALDALSIDGGGADVRAVFSWSYHALSTGAARLFRLLGLHPGPDTSAAAAASLYGGRPAQVHGLLAELHRAHLITTPAPGRFAMAELLQAYAMELVERAEPDTGRSAATRRLLDHYLHTADAAMSRLDPHRHRVDLDPPASGVTVDDLADAAQAHAWLAAEHQVLVTAVHHTAAAAMHPYAWQLAAVVGRYLDNRGDWHAWIAVEQAALSAAEAAGDRAAQAYTHRILGRAYAQTGAYPTARTHYDAALRSYGDLGDRSGAAAASFSLACALHLEGRFRQSVPHALRALELYLAAGNRAGEARSRNLVGYTHAMLGDYHRALAECEAALAMVREMDDRYGQAATLDSIGYIHHHLGDHAHAVSCYRRSLALYRAAGDRFNEADVLNHLGDAYTATGRVDRAADTWRQALRILDELDHPTAEDLRAKLRARS</sequence>
<dbReference type="SUPFAM" id="SSF46894">
    <property type="entry name" value="C-terminal effector domain of the bipartite response regulators"/>
    <property type="match status" value="1"/>
</dbReference>
<dbReference type="SUPFAM" id="SSF52540">
    <property type="entry name" value="P-loop containing nucleoside triphosphate hydrolases"/>
    <property type="match status" value="1"/>
</dbReference>
<feature type="region of interest" description="Disordered" evidence="7">
    <location>
        <begin position="245"/>
        <end position="264"/>
    </location>
</feature>
<dbReference type="GO" id="GO:0043531">
    <property type="term" value="F:ADP binding"/>
    <property type="evidence" value="ECO:0007669"/>
    <property type="project" value="InterPro"/>
</dbReference>
<evidence type="ECO:0000259" key="8">
    <source>
        <dbReference type="PROSITE" id="PS51755"/>
    </source>
</evidence>
<keyword evidence="5" id="KW-0802">TPR repeat</keyword>
<dbReference type="Pfam" id="PF13424">
    <property type="entry name" value="TPR_12"/>
    <property type="match status" value="1"/>
</dbReference>
<dbReference type="EMBL" id="BOPG01000029">
    <property type="protein sequence ID" value="GIJ57202.1"/>
    <property type="molecule type" value="Genomic_DNA"/>
</dbReference>
<gene>
    <name evidence="9" type="ORF">Vau01_047180</name>
</gene>
<dbReference type="Pfam" id="PF03704">
    <property type="entry name" value="BTAD"/>
    <property type="match status" value="1"/>
</dbReference>
<comment type="similarity">
    <text evidence="1">Belongs to the AfsR/DnrI/RedD regulatory family.</text>
</comment>
<keyword evidence="10" id="KW-1185">Reference proteome</keyword>
<dbReference type="GO" id="GO:0000160">
    <property type="term" value="P:phosphorelay signal transduction system"/>
    <property type="evidence" value="ECO:0007669"/>
    <property type="project" value="InterPro"/>
</dbReference>
<dbReference type="InterPro" id="IPR011990">
    <property type="entry name" value="TPR-like_helical_dom_sf"/>
</dbReference>
<evidence type="ECO:0000256" key="6">
    <source>
        <dbReference type="PROSITE-ProRule" id="PRU01091"/>
    </source>
</evidence>
<evidence type="ECO:0000256" key="5">
    <source>
        <dbReference type="PROSITE-ProRule" id="PRU00339"/>
    </source>
</evidence>
<dbReference type="PROSITE" id="PS50005">
    <property type="entry name" value="TPR"/>
    <property type="match status" value="1"/>
</dbReference>
<dbReference type="PANTHER" id="PTHR35807:SF1">
    <property type="entry name" value="TRANSCRIPTIONAL REGULATOR REDD"/>
    <property type="match status" value="1"/>
</dbReference>
<dbReference type="Gene3D" id="1.10.10.10">
    <property type="entry name" value="Winged helix-like DNA-binding domain superfamily/Winged helix DNA-binding domain"/>
    <property type="match status" value="1"/>
</dbReference>
<dbReference type="InterPro" id="IPR027417">
    <property type="entry name" value="P-loop_NTPase"/>
</dbReference>
<dbReference type="SMART" id="SM00862">
    <property type="entry name" value="Trans_reg_C"/>
    <property type="match status" value="1"/>
</dbReference>
<dbReference type="GO" id="GO:0003677">
    <property type="term" value="F:DNA binding"/>
    <property type="evidence" value="ECO:0007669"/>
    <property type="project" value="UniProtKB-UniRule"/>
</dbReference>
<keyword evidence="3 6" id="KW-0238">DNA-binding</keyword>